<proteinExistence type="predicted"/>
<dbReference type="EMBL" id="JAPWTK010000053">
    <property type="protein sequence ID" value="KAJ8953839.1"/>
    <property type="molecule type" value="Genomic_DNA"/>
</dbReference>
<sequence length="346" mass="40922">MKLIQTAFKSRIASYRVHSENRYSDYNMFFESIKNKVIHLLSEVIKIHNAVKVIMELFGRYILQTQKIVDNKSFNTANKVIDSAADLNDVFYVFVDLMTTQMSEFQKRDSGWELQFIMYVEINLNKFCAFGGSSYIKLPSFIEKKKGIVNVHNQDQCCFFMGNYIRTTPCSRKDIGCIIIPPIFYSVRHRRNNISINVHTLESNFENDKIVHRVVGPLYYSQKKLHICTYQFAANNHIRNISVMGAYYILVMKTYYFNINKMTAIIYIRQYRQDKLKRTNTELTHEPYSFAYLIKYSFNDSLSKFELYRGANAANVFVKKTENYLTRIYENYLKPIIPMEHLTREK</sequence>
<accession>A0AAV8YT65</accession>
<name>A0AAV8YT65_9CUCU</name>
<protein>
    <submittedName>
        <fullName evidence="1">Uncharacterized protein</fullName>
    </submittedName>
</protein>
<gene>
    <name evidence="1" type="ORF">NQ318_006689</name>
</gene>
<reference evidence="1" key="1">
    <citation type="journal article" date="2023" name="Insect Mol. Biol.">
        <title>Genome sequencing provides insights into the evolution of gene families encoding plant cell wall-degrading enzymes in longhorned beetles.</title>
        <authorList>
            <person name="Shin N.R."/>
            <person name="Okamura Y."/>
            <person name="Kirsch R."/>
            <person name="Pauchet Y."/>
        </authorList>
    </citation>
    <scope>NUCLEOTIDE SEQUENCE</scope>
    <source>
        <strain evidence="1">AMC_N1</strain>
    </source>
</reference>
<dbReference type="AlphaFoldDB" id="A0AAV8YT65"/>
<keyword evidence="2" id="KW-1185">Reference proteome</keyword>
<evidence type="ECO:0000313" key="2">
    <source>
        <dbReference type="Proteomes" id="UP001162162"/>
    </source>
</evidence>
<dbReference type="Proteomes" id="UP001162162">
    <property type="component" value="Unassembled WGS sequence"/>
</dbReference>
<dbReference type="PANTHER" id="PTHR31511">
    <property type="entry name" value="PROTEIN CBG23764"/>
    <property type="match status" value="1"/>
</dbReference>
<dbReference type="PANTHER" id="PTHR31511:SF12">
    <property type="entry name" value="RHO TERMINATION FACTOR N-TERMINAL DOMAIN-CONTAINING PROTEIN"/>
    <property type="match status" value="1"/>
</dbReference>
<organism evidence="1 2">
    <name type="scientific">Aromia moschata</name>
    <dbReference type="NCBI Taxonomy" id="1265417"/>
    <lineage>
        <taxon>Eukaryota</taxon>
        <taxon>Metazoa</taxon>
        <taxon>Ecdysozoa</taxon>
        <taxon>Arthropoda</taxon>
        <taxon>Hexapoda</taxon>
        <taxon>Insecta</taxon>
        <taxon>Pterygota</taxon>
        <taxon>Neoptera</taxon>
        <taxon>Endopterygota</taxon>
        <taxon>Coleoptera</taxon>
        <taxon>Polyphaga</taxon>
        <taxon>Cucujiformia</taxon>
        <taxon>Chrysomeloidea</taxon>
        <taxon>Cerambycidae</taxon>
        <taxon>Cerambycinae</taxon>
        <taxon>Callichromatini</taxon>
        <taxon>Aromia</taxon>
    </lineage>
</organism>
<comment type="caution">
    <text evidence="1">The sequence shown here is derived from an EMBL/GenBank/DDBJ whole genome shotgun (WGS) entry which is preliminary data.</text>
</comment>
<evidence type="ECO:0000313" key="1">
    <source>
        <dbReference type="EMBL" id="KAJ8953839.1"/>
    </source>
</evidence>